<proteinExistence type="predicted"/>
<accession>A0ABV6CIZ1</accession>
<reference evidence="2 3" key="1">
    <citation type="submission" date="2024-09" db="EMBL/GenBank/DDBJ databases">
        <authorList>
            <person name="Sun Q."/>
            <person name="Mori K."/>
        </authorList>
    </citation>
    <scope>NUCLEOTIDE SEQUENCE [LARGE SCALE GENOMIC DNA]</scope>
    <source>
        <strain evidence="2 3">CCM 7904</strain>
    </source>
</reference>
<evidence type="ECO:0000256" key="1">
    <source>
        <dbReference type="SAM" id="SignalP"/>
    </source>
</evidence>
<sequence>MINKASISVCSILSILTMVLGASAETLRVGVRDDAIPFSYATSTRSRENDPTPIFFPGHDGFVVRVCDRALQALHKERPGLDVEVVSVPASSRFAALGHLEKNQEFEIDKEIDILCDPSSLTRSRLQSLTASFPIFLSGVTFAQLDPIPEDWRCVIRVGLVQATTASETGIRSILESGRWKRFEPEIIAAMEAEVSDSRQARLGSLLNCPEDGVPVVKFYPDHDSLVADFCAGRLIYYVGDIDIVRAQVRSQPDCPAHVDDETFTEERYVIYGRRAGDAGKLQLLSDFYRLLAVESMTPPPGERSALVTSYGIAFQLPASARLRALIWSITGEGSLD</sequence>
<evidence type="ECO:0000313" key="2">
    <source>
        <dbReference type="EMBL" id="MFC0200719.1"/>
    </source>
</evidence>
<dbReference type="Gene3D" id="3.40.190.10">
    <property type="entry name" value="Periplasmic binding protein-like II"/>
    <property type="match status" value="1"/>
</dbReference>
<name>A0ABV6CIZ1_9RHOB</name>
<gene>
    <name evidence="2" type="ORF">ACFFIZ_10450</name>
</gene>
<dbReference type="RefSeq" id="WP_265507512.1">
    <property type="nucleotide sequence ID" value="NZ_JAOTBE010000034.1"/>
</dbReference>
<dbReference type="EMBL" id="JBHLWQ010000093">
    <property type="protein sequence ID" value="MFC0200719.1"/>
    <property type="molecule type" value="Genomic_DNA"/>
</dbReference>
<dbReference type="Proteomes" id="UP001589795">
    <property type="component" value="Unassembled WGS sequence"/>
</dbReference>
<evidence type="ECO:0008006" key="4">
    <source>
        <dbReference type="Google" id="ProtNLM"/>
    </source>
</evidence>
<dbReference type="SUPFAM" id="SSF53850">
    <property type="entry name" value="Periplasmic binding protein-like II"/>
    <property type="match status" value="1"/>
</dbReference>
<feature type="signal peptide" evidence="1">
    <location>
        <begin position="1"/>
        <end position="24"/>
    </location>
</feature>
<keyword evidence="3" id="KW-1185">Reference proteome</keyword>
<evidence type="ECO:0000313" key="3">
    <source>
        <dbReference type="Proteomes" id="UP001589795"/>
    </source>
</evidence>
<comment type="caution">
    <text evidence="2">The sequence shown here is derived from an EMBL/GenBank/DDBJ whole genome shotgun (WGS) entry which is preliminary data.</text>
</comment>
<protein>
    <recommendedName>
        <fullName evidence="4">Extracellular solute-binding protein, family 3</fullName>
    </recommendedName>
</protein>
<keyword evidence="1" id="KW-0732">Signal</keyword>
<organism evidence="2 3">
    <name type="scientific">Paracoccus rhizosphaerae</name>
    <dbReference type="NCBI Taxonomy" id="1133347"/>
    <lineage>
        <taxon>Bacteria</taxon>
        <taxon>Pseudomonadati</taxon>
        <taxon>Pseudomonadota</taxon>
        <taxon>Alphaproteobacteria</taxon>
        <taxon>Rhodobacterales</taxon>
        <taxon>Paracoccaceae</taxon>
        <taxon>Paracoccus</taxon>
    </lineage>
</organism>
<feature type="chain" id="PRO_5045808685" description="Extracellular solute-binding protein, family 3" evidence="1">
    <location>
        <begin position="25"/>
        <end position="337"/>
    </location>
</feature>